<sequence length="146" mass="16760">MDSLGMHAYKIQAICKKHKRQQFVCNVLLYSLSTLACTLFCSCPLCYPPFSATINVVLFVSLPEIINYDTYKCKIPDRQLYSNHAIKLYDEAKSYEEKILKSDGGDQEERVVDVSLPADDELKKLADNFIARINTQRRLEAELCRD</sequence>
<dbReference type="EMBL" id="CM042048">
    <property type="protein sequence ID" value="KAI3759505.1"/>
    <property type="molecule type" value="Genomic_DNA"/>
</dbReference>
<protein>
    <submittedName>
        <fullName evidence="1">Uncharacterized protein</fullName>
    </submittedName>
</protein>
<dbReference type="Proteomes" id="UP001055879">
    <property type="component" value="Linkage Group LG02"/>
</dbReference>
<evidence type="ECO:0000313" key="2">
    <source>
        <dbReference type="Proteomes" id="UP001055879"/>
    </source>
</evidence>
<keyword evidence="2" id="KW-1185">Reference proteome</keyword>
<reference evidence="1 2" key="2">
    <citation type="journal article" date="2022" name="Mol. Ecol. Resour.">
        <title>The genomes of chicory, endive, great burdock and yacon provide insights into Asteraceae paleo-polyploidization history and plant inulin production.</title>
        <authorList>
            <person name="Fan W."/>
            <person name="Wang S."/>
            <person name="Wang H."/>
            <person name="Wang A."/>
            <person name="Jiang F."/>
            <person name="Liu H."/>
            <person name="Zhao H."/>
            <person name="Xu D."/>
            <person name="Zhang Y."/>
        </authorList>
    </citation>
    <scope>NUCLEOTIDE SEQUENCE [LARGE SCALE GENOMIC DNA]</scope>
    <source>
        <strain evidence="2">cv. Niubang</strain>
    </source>
</reference>
<accession>A0ACB9ELA6</accession>
<comment type="caution">
    <text evidence="1">The sequence shown here is derived from an EMBL/GenBank/DDBJ whole genome shotgun (WGS) entry which is preliminary data.</text>
</comment>
<evidence type="ECO:0000313" key="1">
    <source>
        <dbReference type="EMBL" id="KAI3759505.1"/>
    </source>
</evidence>
<gene>
    <name evidence="1" type="ORF">L6452_07385</name>
</gene>
<name>A0ACB9ELA6_ARCLA</name>
<organism evidence="1 2">
    <name type="scientific">Arctium lappa</name>
    <name type="common">Greater burdock</name>
    <name type="synonym">Lappa major</name>
    <dbReference type="NCBI Taxonomy" id="4217"/>
    <lineage>
        <taxon>Eukaryota</taxon>
        <taxon>Viridiplantae</taxon>
        <taxon>Streptophyta</taxon>
        <taxon>Embryophyta</taxon>
        <taxon>Tracheophyta</taxon>
        <taxon>Spermatophyta</taxon>
        <taxon>Magnoliopsida</taxon>
        <taxon>eudicotyledons</taxon>
        <taxon>Gunneridae</taxon>
        <taxon>Pentapetalae</taxon>
        <taxon>asterids</taxon>
        <taxon>campanulids</taxon>
        <taxon>Asterales</taxon>
        <taxon>Asteraceae</taxon>
        <taxon>Carduoideae</taxon>
        <taxon>Cardueae</taxon>
        <taxon>Arctiinae</taxon>
        <taxon>Arctium</taxon>
    </lineage>
</organism>
<reference evidence="2" key="1">
    <citation type="journal article" date="2022" name="Mol. Ecol. Resour.">
        <title>The genomes of chicory, endive, great burdock and yacon provide insights into Asteraceae palaeo-polyploidization history and plant inulin production.</title>
        <authorList>
            <person name="Fan W."/>
            <person name="Wang S."/>
            <person name="Wang H."/>
            <person name="Wang A."/>
            <person name="Jiang F."/>
            <person name="Liu H."/>
            <person name="Zhao H."/>
            <person name="Xu D."/>
            <person name="Zhang Y."/>
        </authorList>
    </citation>
    <scope>NUCLEOTIDE SEQUENCE [LARGE SCALE GENOMIC DNA]</scope>
    <source>
        <strain evidence="2">cv. Niubang</strain>
    </source>
</reference>
<proteinExistence type="predicted"/>